<evidence type="ECO:0000313" key="8">
    <source>
        <dbReference type="Proteomes" id="UP000285301"/>
    </source>
</evidence>
<dbReference type="Pfam" id="PF00089">
    <property type="entry name" value="Trypsin"/>
    <property type="match status" value="1"/>
</dbReference>
<feature type="compositionally biased region" description="Basic and acidic residues" evidence="3">
    <location>
        <begin position="194"/>
        <end position="217"/>
    </location>
</feature>
<dbReference type="InterPro" id="IPR009003">
    <property type="entry name" value="Peptidase_S1_PA"/>
</dbReference>
<evidence type="ECO:0000313" key="5">
    <source>
        <dbReference type="EMBL" id="RWS04454.1"/>
    </source>
</evidence>
<sequence length="354" mass="39190">MQNHSNDIALIKMDKPVDFAGSESHLKPACLDLNGLEKNLDNETRCVATGFGRLGRGNAPLPDVLQQLDMKPYDHADCARTHRIFYEWEESKEEVTDKQFCMVSKDNAQPDFGVSYGGGCLGDSGGPLQCFINNNWIQIGVAWSVTDCEQNPTVFQKIYKYADFIKNTSNYTLPPSCNVLLLTSSFLNDDSDDEKQSTEQTERDDQQPTKGGDKGEQNKNQSSGKKGGKDDHDEQKGTKGDQGGKKQPRKSPQFNPRPGGKGQNEQKSTKSGQGGKRPQFKPRPAVKGQNEPKGTKGDQEDKKQPEKSPPIKGKDGQNEKKGSKGSQEDEKQAQRRPWGKRQPGGYIKIDGVKQ</sequence>
<evidence type="ECO:0000256" key="2">
    <source>
        <dbReference type="ARBA" id="ARBA00024195"/>
    </source>
</evidence>
<evidence type="ECO:0000259" key="4">
    <source>
        <dbReference type="PROSITE" id="PS50240"/>
    </source>
</evidence>
<dbReference type="EMBL" id="NCKU01002149">
    <property type="protein sequence ID" value="RWS10275.1"/>
    <property type="molecule type" value="Genomic_DNA"/>
</dbReference>
<dbReference type="Proteomes" id="UP000285301">
    <property type="component" value="Unassembled WGS sequence"/>
</dbReference>
<dbReference type="InterPro" id="IPR051487">
    <property type="entry name" value="Ser/Thr_Proteases_Immune/Dev"/>
</dbReference>
<dbReference type="PANTHER" id="PTHR24256">
    <property type="entry name" value="TRYPTASE-RELATED"/>
    <property type="match status" value="1"/>
</dbReference>
<dbReference type="PROSITE" id="PS50240">
    <property type="entry name" value="TRYPSIN_DOM"/>
    <property type="match status" value="1"/>
</dbReference>
<organism evidence="5 8">
    <name type="scientific">Dinothrombium tinctorium</name>
    <dbReference type="NCBI Taxonomy" id="1965070"/>
    <lineage>
        <taxon>Eukaryota</taxon>
        <taxon>Metazoa</taxon>
        <taxon>Ecdysozoa</taxon>
        <taxon>Arthropoda</taxon>
        <taxon>Chelicerata</taxon>
        <taxon>Arachnida</taxon>
        <taxon>Acari</taxon>
        <taxon>Acariformes</taxon>
        <taxon>Trombidiformes</taxon>
        <taxon>Prostigmata</taxon>
        <taxon>Anystina</taxon>
        <taxon>Parasitengona</taxon>
        <taxon>Trombidioidea</taxon>
        <taxon>Trombidiidae</taxon>
        <taxon>Dinothrombium</taxon>
    </lineage>
</organism>
<dbReference type="AlphaFoldDB" id="A0A3S3Q6T8"/>
<dbReference type="PROSITE" id="PS00135">
    <property type="entry name" value="TRYPSIN_SER"/>
    <property type="match status" value="1"/>
</dbReference>
<protein>
    <submittedName>
        <fullName evidence="5">Enteropeptidase-like protein</fullName>
    </submittedName>
</protein>
<dbReference type="Gene3D" id="2.40.10.10">
    <property type="entry name" value="Trypsin-like serine proteases"/>
    <property type="match status" value="1"/>
</dbReference>
<feature type="region of interest" description="Disordered" evidence="3">
    <location>
        <begin position="190"/>
        <end position="354"/>
    </location>
</feature>
<feature type="compositionally biased region" description="Basic and acidic residues" evidence="3">
    <location>
        <begin position="293"/>
        <end position="306"/>
    </location>
</feature>
<accession>A0A3S3Q6T8</accession>
<dbReference type="OrthoDB" id="10051896at2759"/>
<evidence type="ECO:0000256" key="3">
    <source>
        <dbReference type="SAM" id="MobiDB-lite"/>
    </source>
</evidence>
<dbReference type="PRINTS" id="PR00722">
    <property type="entry name" value="CHYMOTRYPSIN"/>
</dbReference>
<keyword evidence="8" id="KW-1185">Reference proteome</keyword>
<dbReference type="EMBL" id="NCKU01005534">
    <property type="protein sequence ID" value="RWS04454.1"/>
    <property type="molecule type" value="Genomic_DNA"/>
</dbReference>
<dbReference type="STRING" id="1965070.A0A3S3Q6T8"/>
<dbReference type="SUPFAM" id="SSF50494">
    <property type="entry name" value="Trypsin-like serine proteases"/>
    <property type="match status" value="1"/>
</dbReference>
<keyword evidence="1" id="KW-1015">Disulfide bond</keyword>
<reference evidence="5" key="2">
    <citation type="submission" date="2018-11" db="EMBL/GenBank/DDBJ databases">
        <title>Trombidioid mite genomics.</title>
        <authorList>
            <person name="Dong X."/>
        </authorList>
    </citation>
    <scope>NUCLEOTIDE SEQUENCE</scope>
    <source>
        <strain evidence="5">UoL-WK</strain>
    </source>
</reference>
<feature type="compositionally biased region" description="Basic and acidic residues" evidence="3">
    <location>
        <begin position="312"/>
        <end position="333"/>
    </location>
</feature>
<dbReference type="SMART" id="SM00020">
    <property type="entry name" value="Tryp_SPc"/>
    <property type="match status" value="1"/>
</dbReference>
<reference evidence="5 8" key="1">
    <citation type="journal article" date="2018" name="Gigascience">
        <title>Genomes of trombidid mites reveal novel predicted allergens and laterally-transferred genes associated with secondary metabolism.</title>
        <authorList>
            <person name="Dong X."/>
            <person name="Chaisiri K."/>
            <person name="Xia D."/>
            <person name="Armstrong S.D."/>
            <person name="Fang Y."/>
            <person name="Donnelly M.J."/>
            <person name="Kadowaki T."/>
            <person name="McGarry J.W."/>
            <person name="Darby A.C."/>
            <person name="Makepeace B.L."/>
        </authorList>
    </citation>
    <scope>NUCLEOTIDE SEQUENCE [LARGE SCALE GENOMIC DNA]</scope>
    <source>
        <strain evidence="5">UoL-WK</strain>
    </source>
</reference>
<comment type="similarity">
    <text evidence="2">Belongs to the peptidase S1 family. CLIP subfamily.</text>
</comment>
<dbReference type="GO" id="GO:0006508">
    <property type="term" value="P:proteolysis"/>
    <property type="evidence" value="ECO:0007669"/>
    <property type="project" value="InterPro"/>
</dbReference>
<name>A0A3S3Q6T8_9ACAR</name>
<proteinExistence type="inferred from homology"/>
<evidence type="ECO:0000313" key="7">
    <source>
        <dbReference type="EMBL" id="RWS10275.1"/>
    </source>
</evidence>
<feature type="compositionally biased region" description="Basic and acidic residues" evidence="3">
    <location>
        <begin position="227"/>
        <end position="244"/>
    </location>
</feature>
<dbReference type="InterPro" id="IPR001254">
    <property type="entry name" value="Trypsin_dom"/>
</dbReference>
<evidence type="ECO:0000313" key="6">
    <source>
        <dbReference type="EMBL" id="RWS10262.1"/>
    </source>
</evidence>
<comment type="caution">
    <text evidence="5">The sequence shown here is derived from an EMBL/GenBank/DDBJ whole genome shotgun (WGS) entry which is preliminary data.</text>
</comment>
<evidence type="ECO:0000256" key="1">
    <source>
        <dbReference type="ARBA" id="ARBA00023157"/>
    </source>
</evidence>
<dbReference type="InterPro" id="IPR033116">
    <property type="entry name" value="TRYPSIN_SER"/>
</dbReference>
<feature type="domain" description="Peptidase S1" evidence="4">
    <location>
        <begin position="1"/>
        <end position="170"/>
    </location>
</feature>
<dbReference type="InterPro" id="IPR001314">
    <property type="entry name" value="Peptidase_S1A"/>
</dbReference>
<dbReference type="InterPro" id="IPR043504">
    <property type="entry name" value="Peptidase_S1_PA_chymotrypsin"/>
</dbReference>
<gene>
    <name evidence="5" type="ORF">B4U79_16412</name>
    <name evidence="7" type="ORF">B4U79_17633</name>
    <name evidence="6" type="ORF">B4U79_17634</name>
</gene>
<dbReference type="EMBL" id="NCKU01002156">
    <property type="protein sequence ID" value="RWS10262.1"/>
    <property type="molecule type" value="Genomic_DNA"/>
</dbReference>
<dbReference type="GO" id="GO:0004252">
    <property type="term" value="F:serine-type endopeptidase activity"/>
    <property type="evidence" value="ECO:0007669"/>
    <property type="project" value="InterPro"/>
</dbReference>